<dbReference type="Pfam" id="PF00702">
    <property type="entry name" value="Hydrolase"/>
    <property type="match status" value="1"/>
</dbReference>
<dbReference type="SUPFAM" id="SSF56784">
    <property type="entry name" value="HAD-like"/>
    <property type="match status" value="1"/>
</dbReference>
<dbReference type="SFLD" id="SFLDS00003">
    <property type="entry name" value="Haloacid_Dehalogenase"/>
    <property type="match status" value="1"/>
</dbReference>
<dbReference type="Gene3D" id="3.40.50.1000">
    <property type="entry name" value="HAD superfamily/HAD-like"/>
    <property type="match status" value="1"/>
</dbReference>
<dbReference type="InterPro" id="IPR036412">
    <property type="entry name" value="HAD-like_sf"/>
</dbReference>
<name>D5AC02_PICSI</name>
<evidence type="ECO:0000313" key="1">
    <source>
        <dbReference type="EMBL" id="ADE77071.1"/>
    </source>
</evidence>
<protein>
    <recommendedName>
        <fullName evidence="2">FCP1 homology domain-containing protein</fullName>
    </recommendedName>
</protein>
<reference evidence="1" key="1">
    <citation type="submission" date="2010-04" db="EMBL/GenBank/DDBJ databases">
        <authorList>
            <person name="Reid K.E."/>
            <person name="Liao N."/>
            <person name="Chan S."/>
            <person name="Docking R."/>
            <person name="Taylor G."/>
            <person name="Moore R."/>
            <person name="Mayo M."/>
            <person name="Munro S."/>
            <person name="King J."/>
            <person name="Yanchuk A."/>
            <person name="Holt R."/>
            <person name="Jones S."/>
            <person name="Marra M."/>
            <person name="Ritland C.E."/>
            <person name="Ritland K."/>
            <person name="Bohlmann J."/>
        </authorList>
    </citation>
    <scope>NUCLEOTIDE SEQUENCE</scope>
    <source>
        <tissue evidence="1">Bud</tissue>
    </source>
</reference>
<evidence type="ECO:0008006" key="2">
    <source>
        <dbReference type="Google" id="ProtNLM"/>
    </source>
</evidence>
<dbReference type="InterPro" id="IPR023214">
    <property type="entry name" value="HAD_sf"/>
</dbReference>
<dbReference type="NCBIfam" id="TIGR01509">
    <property type="entry name" value="HAD-SF-IA-v3"/>
    <property type="match status" value="1"/>
</dbReference>
<dbReference type="EMBL" id="BT123772">
    <property type="protein sequence ID" value="ADE77071.1"/>
    <property type="molecule type" value="mRNA"/>
</dbReference>
<dbReference type="CDD" id="cd02603">
    <property type="entry name" value="HAD_sEH-N_like"/>
    <property type="match status" value="1"/>
</dbReference>
<dbReference type="SFLD" id="SFLDG01129">
    <property type="entry name" value="C1.5:_HAD__Beta-PGM__Phosphata"/>
    <property type="match status" value="1"/>
</dbReference>
<proteinExistence type="evidence at transcript level"/>
<dbReference type="InterPro" id="IPR006439">
    <property type="entry name" value="HAD-SF_hydro_IA"/>
</dbReference>
<accession>D5AC02</accession>
<dbReference type="PANTHER" id="PTHR43611">
    <property type="entry name" value="ALPHA-D-GLUCOSE 1-PHOSPHATE PHOSPHATASE"/>
    <property type="match status" value="1"/>
</dbReference>
<sequence>MGSVIASSTHKFLSNPKIPLGIAISRTSPQRSIMSFTHSSSLPDVNISKGRKLPILLFDVMDTIVRDPFYEDVPFFFGLSMKELLGVKHPTAWIEFEKGIITEEELAIKFFSDGRAFDFDGLKQCMSNGYAYLDGIEDILRRLKLNGYEMHAFTNYPCWYLMIEEKLKLSTYLSWTFSSCETGKRKPEIEAYLEVSKHLGVPPSSCLFIDDRLANVEVASKLGMAGILFKNAYKLEQDLISRGIEAGSLQ</sequence>
<dbReference type="PANTHER" id="PTHR43611:SF3">
    <property type="entry name" value="FLAVIN MONONUCLEOTIDE HYDROLASE 1, CHLOROPLATIC"/>
    <property type="match status" value="1"/>
</dbReference>
<dbReference type="AlphaFoldDB" id="D5AC02"/>
<organism evidence="1">
    <name type="scientific">Picea sitchensis</name>
    <name type="common">Sitka spruce</name>
    <name type="synonym">Pinus sitchensis</name>
    <dbReference type="NCBI Taxonomy" id="3332"/>
    <lineage>
        <taxon>Eukaryota</taxon>
        <taxon>Viridiplantae</taxon>
        <taxon>Streptophyta</taxon>
        <taxon>Embryophyta</taxon>
        <taxon>Tracheophyta</taxon>
        <taxon>Spermatophyta</taxon>
        <taxon>Pinopsida</taxon>
        <taxon>Pinidae</taxon>
        <taxon>Conifers I</taxon>
        <taxon>Pinales</taxon>
        <taxon>Pinaceae</taxon>
        <taxon>Picea</taxon>
    </lineage>
</organism>